<dbReference type="Proteomes" id="UP000095280">
    <property type="component" value="Unplaced"/>
</dbReference>
<evidence type="ECO:0000256" key="1">
    <source>
        <dbReference type="SAM" id="MobiDB-lite"/>
    </source>
</evidence>
<name>A0A1I8FPU9_9PLAT</name>
<feature type="region of interest" description="Disordered" evidence="1">
    <location>
        <begin position="51"/>
        <end position="154"/>
    </location>
</feature>
<dbReference type="PANTHER" id="PTHR45735">
    <property type="entry name" value="CLEAVAGE STIMULATION FACTOR SUBUNIT 2"/>
    <property type="match status" value="1"/>
</dbReference>
<dbReference type="PANTHER" id="PTHR45735:SF2">
    <property type="entry name" value="CLEAVAGE STIMULATION FACTOR SUBUNIT 2"/>
    <property type="match status" value="1"/>
</dbReference>
<evidence type="ECO:0000313" key="2">
    <source>
        <dbReference type="Proteomes" id="UP000095280"/>
    </source>
</evidence>
<evidence type="ECO:0000313" key="3">
    <source>
        <dbReference type="WBParaSite" id="maker-unitig_42864-snap-gene-0.3-mRNA-1"/>
    </source>
</evidence>
<dbReference type="InterPro" id="IPR035979">
    <property type="entry name" value="RBD_domain_sf"/>
</dbReference>
<dbReference type="AlphaFoldDB" id="A0A1I8FPU9"/>
<proteinExistence type="predicted"/>
<dbReference type="GO" id="GO:0003729">
    <property type="term" value="F:mRNA binding"/>
    <property type="evidence" value="ECO:0007669"/>
    <property type="project" value="TreeGrafter"/>
</dbReference>
<organism evidence="2 3">
    <name type="scientific">Macrostomum lignano</name>
    <dbReference type="NCBI Taxonomy" id="282301"/>
    <lineage>
        <taxon>Eukaryota</taxon>
        <taxon>Metazoa</taxon>
        <taxon>Spiralia</taxon>
        <taxon>Lophotrochozoa</taxon>
        <taxon>Platyhelminthes</taxon>
        <taxon>Rhabditophora</taxon>
        <taxon>Macrostomorpha</taxon>
        <taxon>Macrostomida</taxon>
        <taxon>Macrostomidae</taxon>
        <taxon>Macrostomum</taxon>
    </lineage>
</organism>
<sequence>AGPVIGFRLVYDRETGKPKRLTASAEYKTCLPPRLPCAICQNIEFCGRPLRIGPAAGEQNQQQQQQQQDGQSAWPGVSGPPVDSPYGEKVDPKERARRRSAGRLPACPPEQNVRADAQMKQCIQNTPHEARNMLAAEPTAGLRPAAGSDCDEAG</sequence>
<keyword evidence="2" id="KW-1185">Reference proteome</keyword>
<feature type="compositionally biased region" description="Low complexity" evidence="1">
    <location>
        <begin position="59"/>
        <end position="68"/>
    </location>
</feature>
<reference evidence="3" key="1">
    <citation type="submission" date="2016-11" db="UniProtKB">
        <authorList>
            <consortium name="WormBaseParasite"/>
        </authorList>
    </citation>
    <scope>IDENTIFICATION</scope>
</reference>
<dbReference type="SUPFAM" id="SSF54928">
    <property type="entry name" value="RNA-binding domain, RBD"/>
    <property type="match status" value="1"/>
</dbReference>
<dbReference type="GO" id="GO:0005847">
    <property type="term" value="C:mRNA cleavage and polyadenylation specificity factor complex"/>
    <property type="evidence" value="ECO:0007669"/>
    <property type="project" value="TreeGrafter"/>
</dbReference>
<dbReference type="WBParaSite" id="maker-unitig_42864-snap-gene-0.3-mRNA-1">
    <property type="protein sequence ID" value="maker-unitig_42864-snap-gene-0.3-mRNA-1"/>
    <property type="gene ID" value="maker-unitig_42864-snap-gene-0.3"/>
</dbReference>
<accession>A0A1I8FPU9</accession>
<protein>
    <submittedName>
        <fullName evidence="3">SET domain-containing protein</fullName>
    </submittedName>
</protein>